<keyword evidence="5" id="KW-1185">Reference proteome</keyword>
<dbReference type="RefSeq" id="WP_161700508.1">
    <property type="nucleotide sequence ID" value="NZ_JAAAMU010000009.1"/>
</dbReference>
<organism evidence="4 5">
    <name type="scientific">Paenibacillus sacheonensis</name>
    <dbReference type="NCBI Taxonomy" id="742054"/>
    <lineage>
        <taxon>Bacteria</taxon>
        <taxon>Bacillati</taxon>
        <taxon>Bacillota</taxon>
        <taxon>Bacilli</taxon>
        <taxon>Bacillales</taxon>
        <taxon>Paenibacillaceae</taxon>
        <taxon>Paenibacillus</taxon>
    </lineage>
</organism>
<gene>
    <name evidence="4" type="ORF">GT003_18545</name>
</gene>
<dbReference type="PANTHER" id="PTHR31088:SF6">
    <property type="entry name" value="PHAGE SHOCK PROTEIN A"/>
    <property type="match status" value="1"/>
</dbReference>
<evidence type="ECO:0000313" key="5">
    <source>
        <dbReference type="Proteomes" id="UP000558113"/>
    </source>
</evidence>
<evidence type="ECO:0000256" key="2">
    <source>
        <dbReference type="SAM" id="Coils"/>
    </source>
</evidence>
<proteinExistence type="inferred from homology"/>
<evidence type="ECO:0000256" key="1">
    <source>
        <dbReference type="ARBA" id="ARBA00043985"/>
    </source>
</evidence>
<dbReference type="AlphaFoldDB" id="A0A7X4YR52"/>
<feature type="coiled-coil region" evidence="2">
    <location>
        <begin position="54"/>
        <end position="186"/>
    </location>
</feature>
<evidence type="ECO:0000313" key="4">
    <source>
        <dbReference type="EMBL" id="NBC71003.1"/>
    </source>
</evidence>
<keyword evidence="2" id="KW-0175">Coiled coil</keyword>
<dbReference type="PANTHER" id="PTHR31088">
    <property type="entry name" value="MEMBRANE-ASSOCIATED PROTEIN VIPP1, CHLOROPLASTIC"/>
    <property type="match status" value="1"/>
</dbReference>
<accession>A0A7X4YR52</accession>
<reference evidence="4 5" key="1">
    <citation type="submission" date="2020-01" db="EMBL/GenBank/DDBJ databases">
        <title>Paenibacillus soybeanensis sp. nov. isolated from the nodules of soybean (Glycine max(L.) Merr).</title>
        <authorList>
            <person name="Wang H."/>
        </authorList>
    </citation>
    <scope>NUCLEOTIDE SEQUENCE [LARGE SCALE GENOMIC DNA]</scope>
    <source>
        <strain evidence="4 5">DSM 23054</strain>
    </source>
</reference>
<comment type="caution">
    <text evidence="4">The sequence shown here is derived from an EMBL/GenBank/DDBJ whole genome shotgun (WGS) entry which is preliminary data.</text>
</comment>
<comment type="similarity">
    <text evidence="1">Belongs to the PspA/Vipp/IM30 family.</text>
</comment>
<dbReference type="Pfam" id="PF04012">
    <property type="entry name" value="PspA_IM30"/>
    <property type="match status" value="1"/>
</dbReference>
<feature type="compositionally biased region" description="Basic and acidic residues" evidence="3">
    <location>
        <begin position="230"/>
        <end position="239"/>
    </location>
</feature>
<dbReference type="InterPro" id="IPR007157">
    <property type="entry name" value="PspA_VIPP1"/>
</dbReference>
<dbReference type="EMBL" id="JAAAMU010000009">
    <property type="protein sequence ID" value="NBC71003.1"/>
    <property type="molecule type" value="Genomic_DNA"/>
</dbReference>
<dbReference type="Proteomes" id="UP000558113">
    <property type="component" value="Unassembled WGS sequence"/>
</dbReference>
<dbReference type="OrthoDB" id="9779630at2"/>
<name>A0A7X4YR52_9BACL</name>
<protein>
    <submittedName>
        <fullName evidence="4">PspA/IM30 family protein</fullName>
    </submittedName>
</protein>
<feature type="region of interest" description="Disordered" evidence="3">
    <location>
        <begin position="200"/>
        <end position="239"/>
    </location>
</feature>
<sequence>MGMLARFRDVMKANMHGLLDKADDPERAVNAYMQRLSSDLGGVKAETASVLLEVDRARRALDECRAEIKKLQRYAEKSAESGDDDRALQFLAAKSKQTEQLDELQVAHDRASAKAALMKQMQDKLVSDLSQLEARHAELKGKMAEAKTQQHVNGGNRAADKASASFDALEEKANQALNEAMALAELRGGTEEDDLDALIAQAQLAKEAEGSGGRPGSAEAAPISAEEELAAIKERLRSR</sequence>
<evidence type="ECO:0000256" key="3">
    <source>
        <dbReference type="SAM" id="MobiDB-lite"/>
    </source>
</evidence>